<evidence type="ECO:0000313" key="1">
    <source>
        <dbReference type="EMBL" id="KAI4352311.1"/>
    </source>
</evidence>
<gene>
    <name evidence="1" type="ORF">L6164_006575</name>
</gene>
<proteinExistence type="predicted"/>
<evidence type="ECO:0000313" key="2">
    <source>
        <dbReference type="Proteomes" id="UP000828941"/>
    </source>
</evidence>
<dbReference type="Proteomes" id="UP000828941">
    <property type="component" value="Chromosome 3"/>
</dbReference>
<keyword evidence="2" id="KW-1185">Reference proteome</keyword>
<protein>
    <submittedName>
        <fullName evidence="1">Uncharacterized protein</fullName>
    </submittedName>
</protein>
<comment type="caution">
    <text evidence="1">The sequence shown here is derived from an EMBL/GenBank/DDBJ whole genome shotgun (WGS) entry which is preliminary data.</text>
</comment>
<name>A0ACB9PUX4_BAUVA</name>
<reference evidence="1 2" key="1">
    <citation type="journal article" date="2022" name="DNA Res.">
        <title>Chromosomal-level genome assembly of the orchid tree Bauhinia variegata (Leguminosae; Cercidoideae) supports the allotetraploid origin hypothesis of Bauhinia.</title>
        <authorList>
            <person name="Zhong Y."/>
            <person name="Chen Y."/>
            <person name="Zheng D."/>
            <person name="Pang J."/>
            <person name="Liu Y."/>
            <person name="Luo S."/>
            <person name="Meng S."/>
            <person name="Qian L."/>
            <person name="Wei D."/>
            <person name="Dai S."/>
            <person name="Zhou R."/>
        </authorList>
    </citation>
    <scope>NUCLEOTIDE SEQUENCE [LARGE SCALE GENOMIC DNA]</scope>
    <source>
        <strain evidence="1">BV-YZ2020</strain>
    </source>
</reference>
<accession>A0ACB9PUX4</accession>
<dbReference type="EMBL" id="CM039428">
    <property type="protein sequence ID" value="KAI4352311.1"/>
    <property type="molecule type" value="Genomic_DNA"/>
</dbReference>
<sequence length="628" mass="69351">MDQIQNSSDSAASSSNQSFNSVNGLAYALEPLANEDEQTRAKYLADFFERNLNAAPPATNHRNSQPMIQSTAQNKERKKALHVPISVLQIGNYRLKERPSFFHEMDPKPRKHTNWVSSWDFTGNQASTHRLHVLEFSSDFLEEFYTKLIESDSRLNELSKRPCPAHSSPYFTSNGSDVRASSTRAPSPHQLGNHIKCPTSVQVSPLHGAINSQRLEDPADHLLTTLPNRFPCNGHGAHGSHPYFPSSPYVAFPSNVNINAHGSQSHFPSDVHDACGYQSQSHPHFSSNDNDAHGSQSQSHPHFLSNDHDAHGSQSHPYFPSNDNDAYGCQSHPHFSSIDHDAHGSQSHPHFLSNDHDAYGSTSHLHDAHGSQSHPYFPSNGNDAYGSQSHPHFSSNDHDAYGSLSHLHDAHGSQSHPYFPSNGNDAHESQSNPHFSSDGNDTHEFQCHPHFSFDGHVAHGSQSHTHTHFPFDGQDAHGSLLPPHFSSNGHDAHGSQSHLHFPSNGNEAPRSLTHSHFPSNGNDAHESPSHPHYGSPHPRFGSNGYDANGSFTCNPACLQTIHQYRYQMQPMTPVQGIDNTISPLHEEFFFNSQRLKDPNLTVSRDSATSSVNSLSMAALEAIRNKNVI</sequence>
<organism evidence="1 2">
    <name type="scientific">Bauhinia variegata</name>
    <name type="common">Purple orchid tree</name>
    <name type="synonym">Phanera variegata</name>
    <dbReference type="NCBI Taxonomy" id="167791"/>
    <lineage>
        <taxon>Eukaryota</taxon>
        <taxon>Viridiplantae</taxon>
        <taxon>Streptophyta</taxon>
        <taxon>Embryophyta</taxon>
        <taxon>Tracheophyta</taxon>
        <taxon>Spermatophyta</taxon>
        <taxon>Magnoliopsida</taxon>
        <taxon>eudicotyledons</taxon>
        <taxon>Gunneridae</taxon>
        <taxon>Pentapetalae</taxon>
        <taxon>rosids</taxon>
        <taxon>fabids</taxon>
        <taxon>Fabales</taxon>
        <taxon>Fabaceae</taxon>
        <taxon>Cercidoideae</taxon>
        <taxon>Cercideae</taxon>
        <taxon>Bauhiniinae</taxon>
        <taxon>Bauhinia</taxon>
    </lineage>
</organism>